<dbReference type="EMBL" id="NIHM01000030">
    <property type="protein sequence ID" value="PLT52544.1"/>
    <property type="molecule type" value="Genomic_DNA"/>
</dbReference>
<evidence type="ECO:0000313" key="2">
    <source>
        <dbReference type="EMBL" id="PLT52544.1"/>
    </source>
</evidence>
<dbReference type="InterPro" id="IPR021886">
    <property type="entry name" value="MgsA_C"/>
</dbReference>
<protein>
    <recommendedName>
        <fullName evidence="1">MgsA AAA+ ATPase C-terminal domain-containing protein</fullName>
    </recommendedName>
</protein>
<evidence type="ECO:0000259" key="1">
    <source>
        <dbReference type="Pfam" id="PF12002"/>
    </source>
</evidence>
<dbReference type="SUPFAM" id="SSF48019">
    <property type="entry name" value="post-AAA+ oligomerization domain-like"/>
    <property type="match status" value="1"/>
</dbReference>
<gene>
    <name evidence="2" type="ORF">CDL18_14455</name>
</gene>
<evidence type="ECO:0000313" key="3">
    <source>
        <dbReference type="Proteomes" id="UP000234849"/>
    </source>
</evidence>
<dbReference type="RefSeq" id="WP_101880281.1">
    <property type="nucleotide sequence ID" value="NZ_JAAIMS010000033.1"/>
</dbReference>
<comment type="caution">
    <text evidence="2">The sequence shown here is derived from an EMBL/GenBank/DDBJ whole genome shotgun (WGS) entry which is preliminary data.</text>
</comment>
<reference evidence="2 3" key="1">
    <citation type="journal article" date="2017" name="Genome Med.">
        <title>A novel Ruminococcus gnavus clade enriched in inflammatory bowel disease patients.</title>
        <authorList>
            <person name="Hall A.B."/>
            <person name="Yassour M."/>
            <person name="Sauk J."/>
            <person name="Garner A."/>
            <person name="Jiang X."/>
            <person name="Arthur T."/>
            <person name="Lagoudas G.K."/>
            <person name="Vatanen T."/>
            <person name="Fornelos N."/>
            <person name="Wilson R."/>
            <person name="Bertha M."/>
            <person name="Cohen M."/>
            <person name="Garber J."/>
            <person name="Khalili H."/>
            <person name="Gevers D."/>
            <person name="Ananthakrishnan A.N."/>
            <person name="Kugathasan S."/>
            <person name="Lander E.S."/>
            <person name="Blainey P."/>
            <person name="Vlamakis H."/>
            <person name="Xavier R.J."/>
            <person name="Huttenhower C."/>
        </authorList>
    </citation>
    <scope>NUCLEOTIDE SEQUENCE [LARGE SCALE GENOMIC DNA]</scope>
    <source>
        <strain evidence="2 3">RJX1118</strain>
    </source>
</reference>
<feature type="domain" description="MgsA AAA+ ATPase C-terminal" evidence="1">
    <location>
        <begin position="45"/>
        <end position="159"/>
    </location>
</feature>
<dbReference type="GO" id="GO:0006260">
    <property type="term" value="P:DNA replication"/>
    <property type="evidence" value="ECO:0007669"/>
    <property type="project" value="InterPro"/>
</dbReference>
<dbReference type="AlphaFoldDB" id="A0A2N5NEG9"/>
<name>A0A2N5NEG9_MEDGN</name>
<dbReference type="Pfam" id="PF12002">
    <property type="entry name" value="MgsA_C"/>
    <property type="match status" value="1"/>
</dbReference>
<dbReference type="Proteomes" id="UP000234849">
    <property type="component" value="Unassembled WGS sequence"/>
</dbReference>
<proteinExistence type="predicted"/>
<dbReference type="Gene3D" id="1.20.272.10">
    <property type="match status" value="1"/>
</dbReference>
<organism evidence="2 3">
    <name type="scientific">Mediterraneibacter gnavus</name>
    <name type="common">Ruminococcus gnavus</name>
    <dbReference type="NCBI Taxonomy" id="33038"/>
    <lineage>
        <taxon>Bacteria</taxon>
        <taxon>Bacillati</taxon>
        <taxon>Bacillota</taxon>
        <taxon>Clostridia</taxon>
        <taxon>Lachnospirales</taxon>
        <taxon>Lachnospiraceae</taxon>
        <taxon>Mediterraneibacter</taxon>
    </lineage>
</organism>
<accession>A0A2N5NEG9</accession>
<dbReference type="InterPro" id="IPR008921">
    <property type="entry name" value="DNA_pol3_clamp-load_cplx_C"/>
</dbReference>
<sequence>MKILYHDIVTPCGQPADVVISGLQKFIRRGMTEEAVRAAYELFLTGEELTEYLWKRLLVISAEDIGMGNPMATIVVEALQNAAARITRENPDYAIFIVQAVRYLCSCEKERGASILSSVIKRRIRDGESFEFPDYVFDMHTVKGQAEHRGIEHFFEEAAQIYPKAEQSEEHAAYWRELEQELIRRKKEDVEENE</sequence>
<dbReference type="GO" id="GO:0003677">
    <property type="term" value="F:DNA binding"/>
    <property type="evidence" value="ECO:0007669"/>
    <property type="project" value="InterPro"/>
</dbReference>